<organism evidence="11 12">
    <name type="scientific">Panicum miliaceum</name>
    <name type="common">Proso millet</name>
    <name type="synonym">Broomcorn millet</name>
    <dbReference type="NCBI Taxonomy" id="4540"/>
    <lineage>
        <taxon>Eukaryota</taxon>
        <taxon>Viridiplantae</taxon>
        <taxon>Streptophyta</taxon>
        <taxon>Embryophyta</taxon>
        <taxon>Tracheophyta</taxon>
        <taxon>Spermatophyta</taxon>
        <taxon>Magnoliopsida</taxon>
        <taxon>Liliopsida</taxon>
        <taxon>Poales</taxon>
        <taxon>Poaceae</taxon>
        <taxon>PACMAD clade</taxon>
        <taxon>Panicoideae</taxon>
        <taxon>Panicodae</taxon>
        <taxon>Paniceae</taxon>
        <taxon>Panicinae</taxon>
        <taxon>Panicum</taxon>
        <taxon>Panicum sect. Panicum</taxon>
    </lineage>
</organism>
<comment type="caution">
    <text evidence="11">The sequence shown here is derived from an EMBL/GenBank/DDBJ whole genome shotgun (WGS) entry which is preliminary data.</text>
</comment>
<keyword evidence="8" id="KW-0968">Cytoplasmic vesicle</keyword>
<dbReference type="EMBL" id="PQIB02000004">
    <property type="protein sequence ID" value="RLN25209.1"/>
    <property type="molecule type" value="Genomic_DNA"/>
</dbReference>
<dbReference type="GO" id="GO:0030136">
    <property type="term" value="C:clathrin-coated vesicle"/>
    <property type="evidence" value="ECO:0007669"/>
    <property type="project" value="UniProtKB-SubCell"/>
</dbReference>
<evidence type="ECO:0000256" key="6">
    <source>
        <dbReference type="ARBA" id="ARBA00023136"/>
    </source>
</evidence>
<dbReference type="GO" id="GO:0072583">
    <property type="term" value="P:clathrin-dependent endocytosis"/>
    <property type="evidence" value="ECO:0007669"/>
    <property type="project" value="InterPro"/>
</dbReference>
<keyword evidence="4" id="KW-0254">Endocytosis</keyword>
<proteinExistence type="predicted"/>
<dbReference type="InterPro" id="IPR013809">
    <property type="entry name" value="ENTH"/>
</dbReference>
<dbReference type="STRING" id="4540.A0A3L6SR74"/>
<evidence type="ECO:0000256" key="4">
    <source>
        <dbReference type="ARBA" id="ARBA00022583"/>
    </source>
</evidence>
<dbReference type="InterPro" id="IPR011417">
    <property type="entry name" value="ANTH_dom"/>
</dbReference>
<dbReference type="GO" id="GO:0005794">
    <property type="term" value="C:Golgi apparatus"/>
    <property type="evidence" value="ECO:0007669"/>
    <property type="project" value="UniProtKB-SubCell"/>
</dbReference>
<dbReference type="InterPro" id="IPR048050">
    <property type="entry name" value="ANTH_N_plant"/>
</dbReference>
<evidence type="ECO:0000256" key="1">
    <source>
        <dbReference type="ARBA" id="ARBA00004132"/>
    </source>
</evidence>
<keyword evidence="7" id="KW-0168">Coated pit</keyword>
<dbReference type="GO" id="GO:0005905">
    <property type="term" value="C:clathrin-coated pit"/>
    <property type="evidence" value="ECO:0007669"/>
    <property type="project" value="UniProtKB-SubCell"/>
</dbReference>
<evidence type="ECO:0000256" key="3">
    <source>
        <dbReference type="ARBA" id="ARBA00004600"/>
    </source>
</evidence>
<evidence type="ECO:0000256" key="8">
    <source>
        <dbReference type="ARBA" id="ARBA00023329"/>
    </source>
</evidence>
<keyword evidence="12" id="KW-1185">Reference proteome</keyword>
<name>A0A3L6SR74_PANMI</name>
<dbReference type="Gene3D" id="1.25.40.90">
    <property type="match status" value="1"/>
</dbReference>
<dbReference type="CDD" id="cd16987">
    <property type="entry name" value="ANTH_N_AP180_plant"/>
    <property type="match status" value="1"/>
</dbReference>
<dbReference type="GO" id="GO:0005545">
    <property type="term" value="F:1-phosphatidylinositol binding"/>
    <property type="evidence" value="ECO:0007669"/>
    <property type="project" value="TreeGrafter"/>
</dbReference>
<accession>A0A3L6SR74</accession>
<reference evidence="12" key="1">
    <citation type="journal article" date="2019" name="Nat. Commun.">
        <title>The genome of broomcorn millet.</title>
        <authorList>
            <person name="Zou C."/>
            <person name="Miki D."/>
            <person name="Li D."/>
            <person name="Tang Q."/>
            <person name="Xiao L."/>
            <person name="Rajput S."/>
            <person name="Deng P."/>
            <person name="Jia W."/>
            <person name="Huang R."/>
            <person name="Zhang M."/>
            <person name="Sun Y."/>
            <person name="Hu J."/>
            <person name="Fu X."/>
            <person name="Schnable P.S."/>
            <person name="Li F."/>
            <person name="Zhang H."/>
            <person name="Feng B."/>
            <person name="Zhu X."/>
            <person name="Liu R."/>
            <person name="Schnable J.C."/>
            <person name="Zhu J.-K."/>
            <person name="Zhang H."/>
        </authorList>
    </citation>
    <scope>NUCLEOTIDE SEQUENCE [LARGE SCALE GENOMIC DNA]</scope>
</reference>
<dbReference type="AlphaFoldDB" id="A0A3L6SR74"/>
<dbReference type="InterPro" id="IPR045192">
    <property type="entry name" value="AP180-like"/>
</dbReference>
<dbReference type="InterPro" id="IPR008942">
    <property type="entry name" value="ENTH_VHS"/>
</dbReference>
<dbReference type="OrthoDB" id="44015at2759"/>
<protein>
    <submittedName>
        <fullName evidence="11">Clathrin assembly protein</fullName>
    </submittedName>
</protein>
<dbReference type="GO" id="GO:0032050">
    <property type="term" value="F:clathrin heavy chain binding"/>
    <property type="evidence" value="ECO:0007669"/>
    <property type="project" value="TreeGrafter"/>
</dbReference>
<dbReference type="GO" id="GO:0006900">
    <property type="term" value="P:vesicle budding from membrane"/>
    <property type="evidence" value="ECO:0007669"/>
    <property type="project" value="TreeGrafter"/>
</dbReference>
<dbReference type="PROSITE" id="PS50942">
    <property type="entry name" value="ENTH"/>
    <property type="match status" value="1"/>
</dbReference>
<evidence type="ECO:0000313" key="12">
    <source>
        <dbReference type="Proteomes" id="UP000275267"/>
    </source>
</evidence>
<dbReference type="Proteomes" id="UP000275267">
    <property type="component" value="Unassembled WGS sequence"/>
</dbReference>
<keyword evidence="5" id="KW-0333">Golgi apparatus</keyword>
<keyword evidence="6" id="KW-0472">Membrane</keyword>
<evidence type="ECO:0000313" key="11">
    <source>
        <dbReference type="EMBL" id="RLN25209.1"/>
    </source>
</evidence>
<gene>
    <name evidence="11" type="ORF">C2845_PM07G11710</name>
</gene>
<dbReference type="PANTHER" id="PTHR22951">
    <property type="entry name" value="CLATHRIN ASSEMBLY PROTEIN"/>
    <property type="match status" value="1"/>
</dbReference>
<comment type="subcellular location">
    <subcellularLocation>
        <location evidence="1">Cytoplasmic vesicle</location>
        <location evidence="1">Clathrin-coated vesicle</location>
    </subcellularLocation>
    <subcellularLocation>
        <location evidence="2">Golgi apparatus</location>
    </subcellularLocation>
    <subcellularLocation>
        <location evidence="3">Membrane</location>
        <location evidence="3">Clathrin-coated pit</location>
    </subcellularLocation>
</comment>
<dbReference type="GO" id="GO:0048268">
    <property type="term" value="P:clathrin coat assembly"/>
    <property type="evidence" value="ECO:0007669"/>
    <property type="project" value="InterPro"/>
</dbReference>
<dbReference type="PANTHER" id="PTHR22951:SF23">
    <property type="entry name" value="OS05G0112101 PROTEIN"/>
    <property type="match status" value="1"/>
</dbReference>
<dbReference type="SUPFAM" id="SSF48464">
    <property type="entry name" value="ENTH/VHS domain"/>
    <property type="match status" value="1"/>
</dbReference>
<evidence type="ECO:0000256" key="9">
    <source>
        <dbReference type="SAM" id="MobiDB-lite"/>
    </source>
</evidence>
<evidence type="ECO:0000256" key="5">
    <source>
        <dbReference type="ARBA" id="ARBA00023034"/>
    </source>
</evidence>
<dbReference type="GO" id="GO:0000149">
    <property type="term" value="F:SNARE binding"/>
    <property type="evidence" value="ECO:0007669"/>
    <property type="project" value="TreeGrafter"/>
</dbReference>
<feature type="region of interest" description="Disordered" evidence="9">
    <location>
        <begin position="1"/>
        <end position="49"/>
    </location>
</feature>
<dbReference type="Pfam" id="PF07651">
    <property type="entry name" value="ANTH"/>
    <property type="match status" value="1"/>
</dbReference>
<sequence>MAGYLAVAPTRSLRRSEITAPRERQQSAIGEEHQQARATASPPSSVIGALSPWRPGAALPWVTHTSHDNAPPDYRHAREELRLAAGGSQRACVASPTRRLARTRDYVVVAAKCLTLMHRLAAKGDTHLRRERTGEPVLSRLLDFRDEAHAASWEHSAFVRAYALYLDERVRFLISLLPPPRVVRFADDYNSGNGGSTSPPAPALVRDMDPEGLLVHARQLRQLLDRFLACRPAGPASPPLDASTIVGGEEDR</sequence>
<evidence type="ECO:0000256" key="7">
    <source>
        <dbReference type="ARBA" id="ARBA00023176"/>
    </source>
</evidence>
<feature type="domain" description="ENTH" evidence="10">
    <location>
        <begin position="49"/>
        <end position="180"/>
    </location>
</feature>
<evidence type="ECO:0000256" key="2">
    <source>
        <dbReference type="ARBA" id="ARBA00004555"/>
    </source>
</evidence>
<dbReference type="GO" id="GO:0005546">
    <property type="term" value="F:phosphatidylinositol-4,5-bisphosphate binding"/>
    <property type="evidence" value="ECO:0007669"/>
    <property type="project" value="TreeGrafter"/>
</dbReference>
<evidence type="ECO:0000259" key="10">
    <source>
        <dbReference type="PROSITE" id="PS50942"/>
    </source>
</evidence>
<dbReference type="SMART" id="SM00273">
    <property type="entry name" value="ENTH"/>
    <property type="match status" value="1"/>
</dbReference>
<feature type="compositionally biased region" description="Basic and acidic residues" evidence="9">
    <location>
        <begin position="14"/>
        <end position="35"/>
    </location>
</feature>